<evidence type="ECO:0000256" key="1">
    <source>
        <dbReference type="SAM" id="MobiDB-lite"/>
    </source>
</evidence>
<name>A0A368QTR4_SETIT</name>
<reference evidence="2" key="2">
    <citation type="submission" date="2015-07" db="EMBL/GenBank/DDBJ databases">
        <authorList>
            <person name="Noorani M."/>
        </authorList>
    </citation>
    <scope>NUCLEOTIDE SEQUENCE</scope>
    <source>
        <strain evidence="2">Yugu1</strain>
    </source>
</reference>
<protein>
    <submittedName>
        <fullName evidence="2">Uncharacterized protein</fullName>
    </submittedName>
</protein>
<sequence>MSEEPAPKDPASSSPHPGRRRTQEPQQHRSPTLRRRRGRRRPRGPDGFDAGKEIALGSPFWYCRRGRQRRD</sequence>
<evidence type="ECO:0000313" key="2">
    <source>
        <dbReference type="EMBL" id="RCV21357.1"/>
    </source>
</evidence>
<feature type="region of interest" description="Disordered" evidence="1">
    <location>
        <begin position="1"/>
        <end position="54"/>
    </location>
</feature>
<reference evidence="2" key="1">
    <citation type="journal article" date="2012" name="Nat. Biotechnol.">
        <title>Reference genome sequence of the model plant Setaria.</title>
        <authorList>
            <person name="Bennetzen J.L."/>
            <person name="Schmutz J."/>
            <person name="Wang H."/>
            <person name="Percifield R."/>
            <person name="Hawkins J."/>
            <person name="Pontaroli A.C."/>
            <person name="Estep M."/>
            <person name="Feng L."/>
            <person name="Vaughn J.N."/>
            <person name="Grimwood J."/>
            <person name="Jenkins J."/>
            <person name="Barry K."/>
            <person name="Lindquist E."/>
            <person name="Hellsten U."/>
            <person name="Deshpande S."/>
            <person name="Wang X."/>
            <person name="Wu X."/>
            <person name="Mitros T."/>
            <person name="Triplett J."/>
            <person name="Yang X."/>
            <person name="Ye C.Y."/>
            <person name="Mauro-Herrera M."/>
            <person name="Wang L."/>
            <person name="Li P."/>
            <person name="Sharma M."/>
            <person name="Sharma R."/>
            <person name="Ronald P.C."/>
            <person name="Panaud O."/>
            <person name="Kellogg E.A."/>
            <person name="Brutnell T.P."/>
            <person name="Doust A.N."/>
            <person name="Tuskan G.A."/>
            <person name="Rokhsar D."/>
            <person name="Devos K.M."/>
        </authorList>
    </citation>
    <scope>NUCLEOTIDE SEQUENCE [LARGE SCALE GENOMIC DNA]</scope>
    <source>
        <strain evidence="2">Yugu1</strain>
    </source>
</reference>
<accession>A0A368QTR4</accession>
<feature type="compositionally biased region" description="Basic residues" evidence="1">
    <location>
        <begin position="31"/>
        <end position="42"/>
    </location>
</feature>
<dbReference type="AlphaFoldDB" id="A0A368QTR4"/>
<gene>
    <name evidence="2" type="ORF">SETIT_4G132700v2</name>
</gene>
<dbReference type="EMBL" id="CM003531">
    <property type="protein sequence ID" value="RCV21357.1"/>
    <property type="molecule type" value="Genomic_DNA"/>
</dbReference>
<organism evidence="2">
    <name type="scientific">Setaria italica</name>
    <name type="common">Foxtail millet</name>
    <name type="synonym">Panicum italicum</name>
    <dbReference type="NCBI Taxonomy" id="4555"/>
    <lineage>
        <taxon>Eukaryota</taxon>
        <taxon>Viridiplantae</taxon>
        <taxon>Streptophyta</taxon>
        <taxon>Embryophyta</taxon>
        <taxon>Tracheophyta</taxon>
        <taxon>Spermatophyta</taxon>
        <taxon>Magnoliopsida</taxon>
        <taxon>Liliopsida</taxon>
        <taxon>Poales</taxon>
        <taxon>Poaceae</taxon>
        <taxon>PACMAD clade</taxon>
        <taxon>Panicoideae</taxon>
        <taxon>Panicodae</taxon>
        <taxon>Paniceae</taxon>
        <taxon>Cenchrinae</taxon>
        <taxon>Setaria</taxon>
    </lineage>
</organism>
<proteinExistence type="predicted"/>
<feature type="compositionally biased region" description="Basic and acidic residues" evidence="1">
    <location>
        <begin position="43"/>
        <end position="52"/>
    </location>
</feature>